<evidence type="ECO:0000256" key="4">
    <source>
        <dbReference type="ARBA" id="ARBA00023002"/>
    </source>
</evidence>
<dbReference type="EMBL" id="JACHFV010000021">
    <property type="protein sequence ID" value="MBB5297273.1"/>
    <property type="molecule type" value="Genomic_DNA"/>
</dbReference>
<evidence type="ECO:0000256" key="9">
    <source>
        <dbReference type="SAM" id="MobiDB-lite"/>
    </source>
</evidence>
<evidence type="ECO:0000256" key="5">
    <source>
        <dbReference type="ARBA" id="ARBA00023004"/>
    </source>
</evidence>
<dbReference type="GO" id="GO:0004497">
    <property type="term" value="F:monooxygenase activity"/>
    <property type="evidence" value="ECO:0007669"/>
    <property type="project" value="UniProtKB-KW"/>
</dbReference>
<keyword evidence="13" id="KW-1185">Reference proteome</keyword>
<dbReference type="GO" id="GO:0005506">
    <property type="term" value="F:iron ion binding"/>
    <property type="evidence" value="ECO:0007669"/>
    <property type="project" value="InterPro"/>
</dbReference>
<sequence length="456" mass="50595">MTTPRVPAPTAPGPRGAPLVGNASDLKRDLYGALRRDFGRYGDIVRYRLGPRTVHLLSHPDLAQQVLVNHAAQHPKIPAGNGLGLLLGQGLVTNDDHSSWLSQRRMMQPVFHRQRIAGMADEMARAGSRMLERWRVRYRPGDTVDVADEMMRVTLDIINRTMFGADLGLEAARIGPAIEEGTRFVNARSQSAVRLPMNWPLPAQRRFRAAKGMLDGVVARIIRERRAAGRGRGDLLDMLMEAQDADTGERMTDRQLHDEVITIFGAGHETTANALSWAWFLLARHPRVLARLQAEVDTVLGDREPGLEDLARLPYAGQVFQETLRLYPPAPVVSPRLVLQDTVLGGYAIPAGSSLLISIANIHRHPDFWENPGDFDPDRWAPGRAAKRHRLAYLPFGAGPRLCIGNNFALMEGPLLLALTARQAEFRLQPGQAVIPEQAVTLRPRGGLPMTFHPRR</sequence>
<dbReference type="InterPro" id="IPR017972">
    <property type="entry name" value="Cyt_P450_CS"/>
</dbReference>
<dbReference type="Proteomes" id="UP000536909">
    <property type="component" value="Unassembled WGS sequence"/>
</dbReference>
<dbReference type="InterPro" id="IPR050196">
    <property type="entry name" value="Cytochrome_P450_Monoox"/>
</dbReference>
<comment type="caution">
    <text evidence="11">The sequence shown here is derived from an EMBL/GenBank/DDBJ whole genome shotgun (WGS) entry which is preliminary data.</text>
</comment>
<dbReference type="RefSeq" id="WP_138223641.1">
    <property type="nucleotide sequence ID" value="NZ_BSUI01000034.1"/>
</dbReference>
<dbReference type="Gene3D" id="1.10.630.10">
    <property type="entry name" value="Cytochrome P450"/>
    <property type="match status" value="1"/>
</dbReference>
<keyword evidence="3 7" id="KW-0479">Metal-binding</keyword>
<dbReference type="InterPro" id="IPR002401">
    <property type="entry name" value="Cyt_P450_E_grp-I"/>
</dbReference>
<dbReference type="InterPro" id="IPR036396">
    <property type="entry name" value="Cyt_P450_sf"/>
</dbReference>
<name>A0AAJ5F9F6_9DEIO</name>
<dbReference type="CDD" id="cd20620">
    <property type="entry name" value="CYP132-like"/>
    <property type="match status" value="1"/>
</dbReference>
<dbReference type="EMBL" id="VBRC01000001">
    <property type="protein sequence ID" value="TLK31927.1"/>
    <property type="molecule type" value="Genomic_DNA"/>
</dbReference>
<keyword evidence="6 8" id="KW-0503">Monooxygenase</keyword>
<dbReference type="Pfam" id="PF00067">
    <property type="entry name" value="p450"/>
    <property type="match status" value="1"/>
</dbReference>
<dbReference type="Proteomes" id="UP000308000">
    <property type="component" value="Unassembled WGS sequence"/>
</dbReference>
<dbReference type="PROSITE" id="PS00086">
    <property type="entry name" value="CYTOCHROME_P450"/>
    <property type="match status" value="1"/>
</dbReference>
<evidence type="ECO:0000256" key="8">
    <source>
        <dbReference type="RuleBase" id="RU000461"/>
    </source>
</evidence>
<evidence type="ECO:0000256" key="6">
    <source>
        <dbReference type="ARBA" id="ARBA00023033"/>
    </source>
</evidence>
<dbReference type="PANTHER" id="PTHR24291:SF50">
    <property type="entry name" value="BIFUNCTIONAL ALBAFLAVENONE MONOOXYGENASE_TERPENE SYNTHASE"/>
    <property type="match status" value="1"/>
</dbReference>
<evidence type="ECO:0000313" key="11">
    <source>
        <dbReference type="EMBL" id="TLK31927.1"/>
    </source>
</evidence>
<comment type="similarity">
    <text evidence="1 8">Belongs to the cytochrome P450 family.</text>
</comment>
<dbReference type="SUPFAM" id="SSF48264">
    <property type="entry name" value="Cytochrome P450"/>
    <property type="match status" value="1"/>
</dbReference>
<evidence type="ECO:0000256" key="2">
    <source>
        <dbReference type="ARBA" id="ARBA00022617"/>
    </source>
</evidence>
<protein>
    <submittedName>
        <fullName evidence="11">Cytochrome P450</fullName>
    </submittedName>
</protein>
<evidence type="ECO:0000256" key="3">
    <source>
        <dbReference type="ARBA" id="ARBA00022723"/>
    </source>
</evidence>
<dbReference type="PRINTS" id="PR00385">
    <property type="entry name" value="P450"/>
</dbReference>
<keyword evidence="5 7" id="KW-0408">Iron</keyword>
<feature type="binding site" description="axial binding residue" evidence="7">
    <location>
        <position position="403"/>
    </location>
    <ligand>
        <name>heme</name>
        <dbReference type="ChEBI" id="CHEBI:30413"/>
    </ligand>
    <ligandPart>
        <name>Fe</name>
        <dbReference type="ChEBI" id="CHEBI:18248"/>
    </ligandPart>
</feature>
<evidence type="ECO:0000256" key="1">
    <source>
        <dbReference type="ARBA" id="ARBA00010617"/>
    </source>
</evidence>
<evidence type="ECO:0000256" key="7">
    <source>
        <dbReference type="PIRSR" id="PIRSR602401-1"/>
    </source>
</evidence>
<organism evidence="11 12">
    <name type="scientific">Deinococcus metallilatus</name>
    <dbReference type="NCBI Taxonomy" id="1211322"/>
    <lineage>
        <taxon>Bacteria</taxon>
        <taxon>Thermotogati</taxon>
        <taxon>Deinococcota</taxon>
        <taxon>Deinococci</taxon>
        <taxon>Deinococcales</taxon>
        <taxon>Deinococcaceae</taxon>
        <taxon>Deinococcus</taxon>
    </lineage>
</organism>
<dbReference type="AlphaFoldDB" id="A0AAJ5F9F6"/>
<feature type="compositionally biased region" description="Pro residues" evidence="9">
    <location>
        <begin position="1"/>
        <end position="12"/>
    </location>
</feature>
<accession>A0AAJ5F9F6</accession>
<proteinExistence type="inferred from homology"/>
<comment type="cofactor">
    <cofactor evidence="7">
        <name>heme</name>
        <dbReference type="ChEBI" id="CHEBI:30413"/>
    </cofactor>
</comment>
<dbReference type="PRINTS" id="PR00463">
    <property type="entry name" value="EP450I"/>
</dbReference>
<evidence type="ECO:0000313" key="13">
    <source>
        <dbReference type="Proteomes" id="UP000536909"/>
    </source>
</evidence>
<evidence type="ECO:0000313" key="12">
    <source>
        <dbReference type="Proteomes" id="UP000308000"/>
    </source>
</evidence>
<gene>
    <name evidence="11" type="ORF">FCS05_00185</name>
    <name evidence="10" type="ORF">HNQ10_004145</name>
</gene>
<dbReference type="InterPro" id="IPR001128">
    <property type="entry name" value="Cyt_P450"/>
</dbReference>
<dbReference type="GO" id="GO:0020037">
    <property type="term" value="F:heme binding"/>
    <property type="evidence" value="ECO:0007669"/>
    <property type="project" value="InterPro"/>
</dbReference>
<dbReference type="GO" id="GO:0016705">
    <property type="term" value="F:oxidoreductase activity, acting on paired donors, with incorporation or reduction of molecular oxygen"/>
    <property type="evidence" value="ECO:0007669"/>
    <property type="project" value="InterPro"/>
</dbReference>
<reference evidence="11 12" key="1">
    <citation type="submission" date="2019-04" db="EMBL/GenBank/DDBJ databases">
        <title>Deinococcus metalilatus MA1002 mutant No.5.</title>
        <authorList>
            <person name="Park W."/>
            <person name="Park C."/>
        </authorList>
    </citation>
    <scope>NUCLEOTIDE SEQUENCE [LARGE SCALE GENOMIC DNA]</scope>
    <source>
        <strain evidence="11 12">MA1002-m5</strain>
    </source>
</reference>
<keyword evidence="2 7" id="KW-0349">Heme</keyword>
<evidence type="ECO:0000313" key="10">
    <source>
        <dbReference type="EMBL" id="MBB5297273.1"/>
    </source>
</evidence>
<dbReference type="PANTHER" id="PTHR24291">
    <property type="entry name" value="CYTOCHROME P450 FAMILY 4"/>
    <property type="match status" value="1"/>
</dbReference>
<reference evidence="10 13" key="2">
    <citation type="submission" date="2020-08" db="EMBL/GenBank/DDBJ databases">
        <title>Genomic Encyclopedia of Type Strains, Phase IV (KMG-IV): sequencing the most valuable type-strain genomes for metagenomic binning, comparative biology and taxonomic classification.</title>
        <authorList>
            <person name="Goeker M."/>
        </authorList>
    </citation>
    <scope>NUCLEOTIDE SEQUENCE [LARGE SCALE GENOMIC DNA]</scope>
    <source>
        <strain evidence="10 13">DSM 105434</strain>
    </source>
</reference>
<feature type="region of interest" description="Disordered" evidence="9">
    <location>
        <begin position="1"/>
        <end position="21"/>
    </location>
</feature>
<keyword evidence="4 8" id="KW-0560">Oxidoreductase</keyword>